<dbReference type="InterPro" id="IPR002657">
    <property type="entry name" value="BilAc:Na_symport/Acr3"/>
</dbReference>
<proteinExistence type="inferred from homology"/>
<gene>
    <name evidence="8" type="ORF">CYCCA115_LOCUS17323</name>
</gene>
<feature type="transmembrane region" description="Helical" evidence="7">
    <location>
        <begin position="61"/>
        <end position="81"/>
    </location>
</feature>
<feature type="transmembrane region" description="Helical" evidence="7">
    <location>
        <begin position="205"/>
        <end position="224"/>
    </location>
</feature>
<evidence type="ECO:0000256" key="2">
    <source>
        <dbReference type="ARBA" id="ARBA00006528"/>
    </source>
</evidence>
<keyword evidence="4 7" id="KW-1133">Transmembrane helix</keyword>
<evidence type="ECO:0000256" key="3">
    <source>
        <dbReference type="ARBA" id="ARBA00022692"/>
    </source>
</evidence>
<feature type="compositionally biased region" description="Polar residues" evidence="6">
    <location>
        <begin position="419"/>
        <end position="428"/>
    </location>
</feature>
<evidence type="ECO:0000313" key="9">
    <source>
        <dbReference type="Proteomes" id="UP001295423"/>
    </source>
</evidence>
<protein>
    <submittedName>
        <fullName evidence="8">Uncharacterized protein</fullName>
    </submittedName>
</protein>
<feature type="compositionally biased region" description="Acidic residues" evidence="6">
    <location>
        <begin position="442"/>
        <end position="455"/>
    </location>
</feature>
<evidence type="ECO:0000256" key="5">
    <source>
        <dbReference type="ARBA" id="ARBA00023136"/>
    </source>
</evidence>
<reference evidence="8" key="1">
    <citation type="submission" date="2023-08" db="EMBL/GenBank/DDBJ databases">
        <authorList>
            <person name="Audoor S."/>
            <person name="Bilcke G."/>
        </authorList>
    </citation>
    <scope>NUCLEOTIDE SEQUENCE</scope>
</reference>
<dbReference type="Pfam" id="PF01758">
    <property type="entry name" value="SBF"/>
    <property type="match status" value="1"/>
</dbReference>
<dbReference type="PANTHER" id="PTHR10361:SF28">
    <property type="entry name" value="P3 PROTEIN-RELATED"/>
    <property type="match status" value="1"/>
</dbReference>
<evidence type="ECO:0000256" key="1">
    <source>
        <dbReference type="ARBA" id="ARBA00004141"/>
    </source>
</evidence>
<sequence length="523" mass="56788">MEIIHPEERWLEEMIEEDAGDPVLNMLSAIATNILLFFLVFGLSATVEVKSLKNQLTNKAAILTGCAMQFIIMPMLGFASVCMLRNSEEFTQAMGITLLVVTASPGGSFSNWWCSLFNADLALSVAMTSVSSVLSVGLLPANLILYSWLAFVVVMPNGNEVNIMDALDLKSIFISLGVVMAAIILGLYAGFVYSTPKFHKRANKFGSICGLLLILFSGFLGSGGGGGEANFWSLHWSFYVGTAFPCVAGMLLANVISRGFKLSLPETVAISIECCYQNTAIATSVAATMFSDPTTRTQAISVPLFYGLVEAFLIGIYCVWSWKLGWTKAPADEKLCVVITNTYELEDDDDVIEWQTEPVNPGWFKRLFIPRQTERNIEARISGGATCLSANVLGGKASRNRMDSTDCTVATARSRIDSTDNLIGNPSSPEIPIGDLVPQDTISEEGEPEDLDVESNEIKEDPPANNLASHEEAPKTPLSPAKLLRRISGQSQNRDGSYKALDMAGELNSAEFFVPLSPHVHKC</sequence>
<comment type="similarity">
    <text evidence="2">Belongs to the bile acid:sodium symporter (BASS) (TC 2.A.28) family.</text>
</comment>
<keyword evidence="3 7" id="KW-0812">Transmembrane</keyword>
<organism evidence="8 9">
    <name type="scientific">Cylindrotheca closterium</name>
    <dbReference type="NCBI Taxonomy" id="2856"/>
    <lineage>
        <taxon>Eukaryota</taxon>
        <taxon>Sar</taxon>
        <taxon>Stramenopiles</taxon>
        <taxon>Ochrophyta</taxon>
        <taxon>Bacillariophyta</taxon>
        <taxon>Bacillariophyceae</taxon>
        <taxon>Bacillariophycidae</taxon>
        <taxon>Bacillariales</taxon>
        <taxon>Bacillariaceae</taxon>
        <taxon>Cylindrotheca</taxon>
    </lineage>
</organism>
<evidence type="ECO:0000256" key="6">
    <source>
        <dbReference type="SAM" id="MobiDB-lite"/>
    </source>
</evidence>
<dbReference type="PANTHER" id="PTHR10361">
    <property type="entry name" value="SODIUM-BILE ACID COTRANSPORTER"/>
    <property type="match status" value="1"/>
</dbReference>
<feature type="transmembrane region" description="Helical" evidence="7">
    <location>
        <begin position="302"/>
        <end position="320"/>
    </location>
</feature>
<keyword evidence="9" id="KW-1185">Reference proteome</keyword>
<name>A0AAD2G0F3_9STRA</name>
<dbReference type="Proteomes" id="UP001295423">
    <property type="component" value="Unassembled WGS sequence"/>
</dbReference>
<comment type="caution">
    <text evidence="8">The sequence shown here is derived from an EMBL/GenBank/DDBJ whole genome shotgun (WGS) entry which is preliminary data.</text>
</comment>
<keyword evidence="5 7" id="KW-0472">Membrane</keyword>
<dbReference type="AlphaFoldDB" id="A0AAD2G0F3"/>
<feature type="transmembrane region" description="Helical" evidence="7">
    <location>
        <begin position="26"/>
        <end position="49"/>
    </location>
</feature>
<evidence type="ECO:0000313" key="8">
    <source>
        <dbReference type="EMBL" id="CAJ1958732.1"/>
    </source>
</evidence>
<dbReference type="InterPro" id="IPR038770">
    <property type="entry name" value="Na+/solute_symporter_sf"/>
</dbReference>
<feature type="transmembrane region" description="Helical" evidence="7">
    <location>
        <begin position="171"/>
        <end position="193"/>
    </location>
</feature>
<feature type="transmembrane region" description="Helical" evidence="7">
    <location>
        <begin position="236"/>
        <end position="256"/>
    </location>
</feature>
<feature type="transmembrane region" description="Helical" evidence="7">
    <location>
        <begin position="93"/>
        <end position="114"/>
    </location>
</feature>
<evidence type="ECO:0000256" key="7">
    <source>
        <dbReference type="SAM" id="Phobius"/>
    </source>
</evidence>
<comment type="subcellular location">
    <subcellularLocation>
        <location evidence="1">Membrane</location>
        <topology evidence="1">Multi-pass membrane protein</topology>
    </subcellularLocation>
</comment>
<accession>A0AAD2G0F3</accession>
<feature type="transmembrane region" description="Helical" evidence="7">
    <location>
        <begin position="268"/>
        <end position="290"/>
    </location>
</feature>
<dbReference type="GO" id="GO:0016020">
    <property type="term" value="C:membrane"/>
    <property type="evidence" value="ECO:0007669"/>
    <property type="project" value="UniProtKB-SubCell"/>
</dbReference>
<dbReference type="InterPro" id="IPR004710">
    <property type="entry name" value="Bilac:Na_transpt"/>
</dbReference>
<feature type="transmembrane region" description="Helical" evidence="7">
    <location>
        <begin position="121"/>
        <end position="151"/>
    </location>
</feature>
<evidence type="ECO:0000256" key="4">
    <source>
        <dbReference type="ARBA" id="ARBA00022989"/>
    </source>
</evidence>
<feature type="region of interest" description="Disordered" evidence="6">
    <location>
        <begin position="418"/>
        <end position="497"/>
    </location>
</feature>
<dbReference type="Gene3D" id="1.20.1530.20">
    <property type="match status" value="1"/>
</dbReference>
<dbReference type="EMBL" id="CAKOGP040001980">
    <property type="protein sequence ID" value="CAJ1958732.1"/>
    <property type="molecule type" value="Genomic_DNA"/>
</dbReference>